<dbReference type="Proteomes" id="UP000095767">
    <property type="component" value="Unassembled WGS sequence"/>
</dbReference>
<protein>
    <submittedName>
        <fullName evidence="1">Uncharacterized protein</fullName>
    </submittedName>
</protein>
<sequence length="123" mass="14081">MGVLGGDSWALDAQKRKRHLDELMLPALASSSRSTPETLKRLPYGWQMYSEGARHMVVESRMSDKDLSKQQEINKKLALSSDASILGKEKLIIRKSNSQEQEIKFAALGWKRVCHSKWYEMKT</sequence>
<evidence type="ECO:0000313" key="2">
    <source>
        <dbReference type="Proteomes" id="UP000095767"/>
    </source>
</evidence>
<proteinExistence type="predicted"/>
<reference evidence="1 2" key="1">
    <citation type="submission" date="2016-09" db="EMBL/GenBank/DDBJ databases">
        <title>The draft genome of Dichanthelium oligosanthes: A C3 panicoid grass species.</title>
        <authorList>
            <person name="Studer A.J."/>
            <person name="Schnable J.C."/>
            <person name="Brutnell T.P."/>
        </authorList>
    </citation>
    <scope>NUCLEOTIDE SEQUENCE [LARGE SCALE GENOMIC DNA]</scope>
    <source>
        <strain evidence="2">cv. Kellogg 1175</strain>
        <tissue evidence="1">Leaf</tissue>
    </source>
</reference>
<dbReference type="AlphaFoldDB" id="A0A1E5WDX3"/>
<dbReference type="EMBL" id="LWDX02011755">
    <property type="protein sequence ID" value="OEL35554.1"/>
    <property type="molecule type" value="Genomic_DNA"/>
</dbReference>
<name>A0A1E5WDX3_9POAL</name>
<dbReference type="STRING" id="888268.A0A1E5WDX3"/>
<comment type="caution">
    <text evidence="1">The sequence shown here is derived from an EMBL/GenBank/DDBJ whole genome shotgun (WGS) entry which is preliminary data.</text>
</comment>
<gene>
    <name evidence="1" type="ORF">BAE44_0003427</name>
</gene>
<evidence type="ECO:0000313" key="1">
    <source>
        <dbReference type="EMBL" id="OEL35554.1"/>
    </source>
</evidence>
<keyword evidence="2" id="KW-1185">Reference proteome</keyword>
<dbReference type="OrthoDB" id="1924550at2759"/>
<accession>A0A1E5WDX3</accession>
<organism evidence="1 2">
    <name type="scientific">Dichanthelium oligosanthes</name>
    <dbReference type="NCBI Taxonomy" id="888268"/>
    <lineage>
        <taxon>Eukaryota</taxon>
        <taxon>Viridiplantae</taxon>
        <taxon>Streptophyta</taxon>
        <taxon>Embryophyta</taxon>
        <taxon>Tracheophyta</taxon>
        <taxon>Spermatophyta</taxon>
        <taxon>Magnoliopsida</taxon>
        <taxon>Liliopsida</taxon>
        <taxon>Poales</taxon>
        <taxon>Poaceae</taxon>
        <taxon>PACMAD clade</taxon>
        <taxon>Panicoideae</taxon>
        <taxon>Panicodae</taxon>
        <taxon>Paniceae</taxon>
        <taxon>Dichantheliinae</taxon>
        <taxon>Dichanthelium</taxon>
    </lineage>
</organism>